<evidence type="ECO:0000313" key="2">
    <source>
        <dbReference type="Proteomes" id="UP000261811"/>
    </source>
</evidence>
<dbReference type="EMBL" id="QURH01000784">
    <property type="protein sequence ID" value="RFU38503.1"/>
    <property type="molecule type" value="Genomic_DNA"/>
</dbReference>
<gene>
    <name evidence="1" type="ORF">DZF91_27370</name>
</gene>
<accession>A0A372JER6</accession>
<comment type="caution">
    <text evidence="1">The sequence shown here is derived from an EMBL/GenBank/DDBJ whole genome shotgun (WGS) entry which is preliminary data.</text>
</comment>
<protein>
    <submittedName>
        <fullName evidence="1">Haloacid dehalogenase</fullName>
    </submittedName>
</protein>
<reference evidence="1 2" key="1">
    <citation type="submission" date="2018-08" db="EMBL/GenBank/DDBJ databases">
        <title>Actinomadura jelena sp. nov., a novel Actinomycete isolated from soil in Chad.</title>
        <authorList>
            <person name="Shi L."/>
        </authorList>
    </citation>
    <scope>NUCLEOTIDE SEQUENCE [LARGE SCALE GENOMIC DNA]</scope>
    <source>
        <strain evidence="1 2">NEAU-G17</strain>
    </source>
</reference>
<keyword evidence="2" id="KW-1185">Reference proteome</keyword>
<name>A0A372JER6_9ACTN</name>
<proteinExistence type="predicted"/>
<sequence length="43" mass="4366">AAGARGVLVPTDRTRPAEIDAAPEVAPDLAAAVDLVLRGGWAR</sequence>
<dbReference type="Proteomes" id="UP000261811">
    <property type="component" value="Unassembled WGS sequence"/>
</dbReference>
<feature type="non-terminal residue" evidence="1">
    <location>
        <position position="1"/>
    </location>
</feature>
<organism evidence="1 2">
    <name type="scientific">Actinomadura logoneensis</name>
    <dbReference type="NCBI Taxonomy" id="2293572"/>
    <lineage>
        <taxon>Bacteria</taxon>
        <taxon>Bacillati</taxon>
        <taxon>Actinomycetota</taxon>
        <taxon>Actinomycetes</taxon>
        <taxon>Streptosporangiales</taxon>
        <taxon>Thermomonosporaceae</taxon>
        <taxon>Actinomadura</taxon>
    </lineage>
</organism>
<dbReference type="AlphaFoldDB" id="A0A372JER6"/>
<evidence type="ECO:0000313" key="1">
    <source>
        <dbReference type="EMBL" id="RFU38503.1"/>
    </source>
</evidence>